<evidence type="ECO:0000256" key="11">
    <source>
        <dbReference type="ARBA" id="ARBA00022833"/>
    </source>
</evidence>
<evidence type="ECO:0000256" key="3">
    <source>
        <dbReference type="ARBA" id="ARBA00004906"/>
    </source>
</evidence>
<feature type="domain" description="RING-type" evidence="20">
    <location>
        <begin position="24"/>
        <end position="61"/>
    </location>
</feature>
<evidence type="ECO:0000259" key="22">
    <source>
        <dbReference type="PROSITE" id="PS51908"/>
    </source>
</evidence>
<evidence type="ECO:0000256" key="13">
    <source>
        <dbReference type="ARBA" id="ARBA00023204"/>
    </source>
</evidence>
<evidence type="ECO:0000259" key="20">
    <source>
        <dbReference type="PROSITE" id="PS50089"/>
    </source>
</evidence>
<dbReference type="Gene3D" id="3.30.40.10">
    <property type="entry name" value="Zinc/RING finger domain, C3HC4 (zinc finger)"/>
    <property type="match status" value="1"/>
</dbReference>
<evidence type="ECO:0000256" key="5">
    <source>
        <dbReference type="ARBA" id="ARBA00012483"/>
    </source>
</evidence>
<evidence type="ECO:0000256" key="10">
    <source>
        <dbReference type="ARBA" id="ARBA00022786"/>
    </source>
</evidence>
<dbReference type="GO" id="GO:0061630">
    <property type="term" value="F:ubiquitin protein ligase activity"/>
    <property type="evidence" value="ECO:0007669"/>
    <property type="project" value="UniProtKB-EC"/>
</dbReference>
<evidence type="ECO:0000256" key="4">
    <source>
        <dbReference type="ARBA" id="ARBA00009506"/>
    </source>
</evidence>
<dbReference type="InterPro" id="IPR017907">
    <property type="entry name" value="Znf_RING_CS"/>
</dbReference>
<dbReference type="EMBL" id="FX985792">
    <property type="protein sequence ID" value="BBA93679.1"/>
    <property type="molecule type" value="mRNA"/>
</dbReference>
<gene>
    <name evidence="23" type="primary">RsRAD18</name>
</gene>
<proteinExistence type="evidence at transcript level"/>
<dbReference type="SMART" id="SM00734">
    <property type="entry name" value="ZnF_Rad18"/>
    <property type="match status" value="1"/>
</dbReference>
<evidence type="ECO:0000256" key="7">
    <source>
        <dbReference type="ARBA" id="ARBA00022723"/>
    </source>
</evidence>
<comment type="pathway">
    <text evidence="3">Protein modification; protein ubiquitination.</text>
</comment>
<feature type="domain" description="SAP" evidence="21">
    <location>
        <begin position="267"/>
        <end position="301"/>
    </location>
</feature>
<dbReference type="AlphaFoldDB" id="A0A2Z5TRE9"/>
<dbReference type="GO" id="GO:0008270">
    <property type="term" value="F:zinc ion binding"/>
    <property type="evidence" value="ECO:0007669"/>
    <property type="project" value="UniProtKB-KW"/>
</dbReference>
<dbReference type="PROSITE" id="PS51908">
    <property type="entry name" value="ZF_UBZ4"/>
    <property type="match status" value="1"/>
</dbReference>
<keyword evidence="8 18" id="KW-0227">DNA damage</keyword>
<feature type="region of interest" description="Disordered" evidence="19">
    <location>
        <begin position="503"/>
        <end position="630"/>
    </location>
</feature>
<protein>
    <recommendedName>
        <fullName evidence="5">RING-type E3 ubiquitin transferase</fullName>
        <ecNumber evidence="5">2.3.2.27</ecNumber>
    </recommendedName>
    <alternativeName>
        <fullName evidence="15 16">RING-type E3 ubiquitin transferase RAD18</fullName>
    </alternativeName>
</protein>
<keyword evidence="10" id="KW-0833">Ubl conjugation pathway</keyword>
<dbReference type="InterPro" id="IPR013083">
    <property type="entry name" value="Znf_RING/FYVE/PHD"/>
</dbReference>
<evidence type="ECO:0000259" key="21">
    <source>
        <dbReference type="PROSITE" id="PS50800"/>
    </source>
</evidence>
<dbReference type="PANTHER" id="PTHR14134:SF2">
    <property type="entry name" value="E3 UBIQUITIN-PROTEIN LIGASE RAD18"/>
    <property type="match status" value="1"/>
</dbReference>
<feature type="compositionally biased region" description="Polar residues" evidence="19">
    <location>
        <begin position="533"/>
        <end position="559"/>
    </location>
</feature>
<keyword evidence="6" id="KW-0808">Transferase</keyword>
<dbReference type="GO" id="GO:0003697">
    <property type="term" value="F:single-stranded DNA binding"/>
    <property type="evidence" value="ECO:0007669"/>
    <property type="project" value="InterPro"/>
</dbReference>
<evidence type="ECO:0000256" key="17">
    <source>
        <dbReference type="PROSITE-ProRule" id="PRU00175"/>
    </source>
</evidence>
<evidence type="ECO:0000313" key="23">
    <source>
        <dbReference type="EMBL" id="BBA93679.1"/>
    </source>
</evidence>
<keyword evidence="11" id="KW-0862">Zinc</keyword>
<dbReference type="Pfam" id="PF13923">
    <property type="entry name" value="zf-C3HC4_2"/>
    <property type="match status" value="1"/>
</dbReference>
<keyword evidence="9 17" id="KW-0863">Zinc-finger</keyword>
<evidence type="ECO:0000256" key="15">
    <source>
        <dbReference type="ARBA" id="ARBA00031783"/>
    </source>
</evidence>
<dbReference type="GO" id="GO:0005634">
    <property type="term" value="C:nucleus"/>
    <property type="evidence" value="ECO:0007669"/>
    <property type="project" value="UniProtKB-SubCell"/>
</dbReference>
<dbReference type="GO" id="GO:0006301">
    <property type="term" value="P:DNA damage tolerance"/>
    <property type="evidence" value="ECO:0007669"/>
    <property type="project" value="InterPro"/>
</dbReference>
<sequence length="630" mass="71391">MGEITVFIPNEIPRLKDLDALLRCGICYEYMKTSVITTCSHNYCSLCIRKSLMYKAQCPTCFEEASDNQLRNNRIVDDIIEIFGRILDEVKSFMQEYGKFSEPPKKVNKIPDFDQKSYSLSDSRMKYNAENKGIINNACSNQRDTGAFGKLSERANGPVASSYMSQSEVEPSDHSDFVRMQNMTPVKESHQSPDHRRKVSKGEVVIPAMFSPRKKHNVVPCPVCNVDIPEKNINVHLDACLKRSENFDQHTSPTRAQKRKAFPKLVYSLLQDKKLREMLKQQGLSTHGDRKALISRHQRFTLLYNSENDSLNPRSTADIVKQIEREEQEEKKLCAAGTSANKLKIDVKADPKLIEQAQQQYIQNNKTSFEKLIQSIRNRESEKKTLVKRKLVLGDEKNDSEDGNKEAQVQNVSGQKCTVRNRVINSDEEDAVVEKGYGCHEPCGSMSPITENVADDEKSSDETFDMNYEADTDESPSPVLGRSIVGNCSRKETEKRYEGELTDNLTPDMFGMSLSRSSTEKCSSAAQRDENSDTGSIQSITGISQHTQGTVESNKTNTAPEIDATLSIRRLPKRLNSQHDDPDFEPYSDDTVDCFEIRISPVTRRRKNSRLSPQPSSSREGRSLRKRAKY</sequence>
<organism evidence="23">
    <name type="scientific">Reticulitermes speratus</name>
    <dbReference type="NCBI Taxonomy" id="60591"/>
    <lineage>
        <taxon>Eukaryota</taxon>
        <taxon>Metazoa</taxon>
        <taxon>Ecdysozoa</taxon>
        <taxon>Arthropoda</taxon>
        <taxon>Hexapoda</taxon>
        <taxon>Insecta</taxon>
        <taxon>Pterygota</taxon>
        <taxon>Neoptera</taxon>
        <taxon>Polyneoptera</taxon>
        <taxon>Dictyoptera</taxon>
        <taxon>Blattodea</taxon>
        <taxon>Blattoidea</taxon>
        <taxon>Termitoidae</taxon>
        <taxon>Rhinotermitidae</taxon>
        <taxon>Reticulitermes</taxon>
        <taxon>Frontotermes</taxon>
    </lineage>
</organism>
<name>A0A2Z5TRE9_9NEOP</name>
<evidence type="ECO:0000256" key="2">
    <source>
        <dbReference type="ARBA" id="ARBA00004123"/>
    </source>
</evidence>
<dbReference type="InterPro" id="IPR006642">
    <property type="entry name" value="Rad18_UBZ4"/>
</dbReference>
<dbReference type="SMART" id="SM00184">
    <property type="entry name" value="RING"/>
    <property type="match status" value="1"/>
</dbReference>
<dbReference type="GO" id="GO:0097505">
    <property type="term" value="C:Rad6-Rad18 complex"/>
    <property type="evidence" value="ECO:0007669"/>
    <property type="project" value="TreeGrafter"/>
</dbReference>
<comment type="subcellular location">
    <subcellularLocation>
        <location evidence="2">Nucleus</location>
    </subcellularLocation>
</comment>
<evidence type="ECO:0000256" key="19">
    <source>
        <dbReference type="SAM" id="MobiDB-lite"/>
    </source>
</evidence>
<reference evidence="23" key="1">
    <citation type="journal article" date="2016" name="PLoS ONE">
        <title>Caste-Specific and Sex-Specific Expression of Chemoreceptor Genes in a Termite.</title>
        <authorList>
            <person name="Mitaka Y."/>
            <person name="Kobayashi K."/>
            <person name="Mikheyev A."/>
            <person name="Tin M.M.Y."/>
            <person name="Watanabe Y."/>
            <person name="Matsuura K."/>
        </authorList>
    </citation>
    <scope>NUCLEOTIDE SEQUENCE</scope>
</reference>
<keyword evidence="13 18" id="KW-0234">DNA repair</keyword>
<evidence type="ECO:0000256" key="18">
    <source>
        <dbReference type="PROSITE-ProRule" id="PRU01256"/>
    </source>
</evidence>
<dbReference type="InterPro" id="IPR003034">
    <property type="entry name" value="SAP_dom"/>
</dbReference>
<dbReference type="InterPro" id="IPR039577">
    <property type="entry name" value="Rad18"/>
</dbReference>
<dbReference type="InterPro" id="IPR001841">
    <property type="entry name" value="Znf_RING"/>
</dbReference>
<dbReference type="Gene3D" id="3.30.160.60">
    <property type="entry name" value="Classic Zinc Finger"/>
    <property type="match status" value="1"/>
</dbReference>
<feature type="compositionally biased region" description="Acidic residues" evidence="19">
    <location>
        <begin position="582"/>
        <end position="593"/>
    </location>
</feature>
<evidence type="ECO:0000256" key="1">
    <source>
        <dbReference type="ARBA" id="ARBA00000900"/>
    </source>
</evidence>
<dbReference type="SMART" id="SM00513">
    <property type="entry name" value="SAP"/>
    <property type="match status" value="1"/>
</dbReference>
<dbReference type="FunFam" id="3.30.160.60:FF:000331">
    <property type="entry name" value="E3 ubiquitin-protein ligase RAD18"/>
    <property type="match status" value="1"/>
</dbReference>
<dbReference type="GO" id="GO:0006281">
    <property type="term" value="P:DNA repair"/>
    <property type="evidence" value="ECO:0007669"/>
    <property type="project" value="UniProtKB-KW"/>
</dbReference>
<dbReference type="UniPathway" id="UPA00143"/>
<comment type="catalytic activity">
    <reaction evidence="1">
        <text>S-ubiquitinyl-[E2 ubiquitin-conjugating enzyme]-L-cysteine + [acceptor protein]-L-lysine = [E2 ubiquitin-conjugating enzyme]-L-cysteine + N(6)-ubiquitinyl-[acceptor protein]-L-lysine.</text>
        <dbReference type="EC" id="2.3.2.27"/>
    </reaction>
</comment>
<dbReference type="FunFam" id="3.30.40.10:FF:000172">
    <property type="entry name" value="E3 ubiquitin-protein ligase RAD18"/>
    <property type="match status" value="1"/>
</dbReference>
<reference evidence="23" key="2">
    <citation type="submission" date="2017-10" db="EMBL/GenBank/DDBJ databases">
        <title>High Expression of DNA Repair Genes in Long-Lived Termite King.</title>
        <authorList>
            <person name="Tasaki E."/>
            <person name="Mitaka Y."/>
            <person name="Nozaki T."/>
            <person name="Kobayashi K."/>
            <person name="Matsuura K."/>
            <person name="Iuchi Y."/>
        </authorList>
    </citation>
    <scope>NUCLEOTIDE SEQUENCE</scope>
</reference>
<feature type="domain" description="UBZ4-type" evidence="22">
    <location>
        <begin position="218"/>
        <end position="245"/>
    </location>
</feature>
<dbReference type="GO" id="GO:0006513">
    <property type="term" value="P:protein monoubiquitination"/>
    <property type="evidence" value="ECO:0007669"/>
    <property type="project" value="InterPro"/>
</dbReference>
<evidence type="ECO:0000256" key="6">
    <source>
        <dbReference type="ARBA" id="ARBA00022679"/>
    </source>
</evidence>
<keyword evidence="14" id="KW-0539">Nucleus</keyword>
<dbReference type="CDD" id="cd16529">
    <property type="entry name" value="RING-HC_RAD18"/>
    <property type="match status" value="1"/>
</dbReference>
<keyword evidence="12" id="KW-0238">DNA-binding</keyword>
<dbReference type="PROSITE" id="PS50089">
    <property type="entry name" value="ZF_RING_2"/>
    <property type="match status" value="1"/>
</dbReference>
<dbReference type="PANTHER" id="PTHR14134">
    <property type="entry name" value="E3 UBIQUITIN-PROTEIN LIGASE RAD18"/>
    <property type="match status" value="1"/>
</dbReference>
<dbReference type="PROSITE" id="PS00518">
    <property type="entry name" value="ZF_RING_1"/>
    <property type="match status" value="1"/>
</dbReference>
<dbReference type="EC" id="2.3.2.27" evidence="5"/>
<evidence type="ECO:0000256" key="16">
    <source>
        <dbReference type="ARBA" id="ARBA00082369"/>
    </source>
</evidence>
<feature type="compositionally biased region" description="Polar residues" evidence="19">
    <location>
        <begin position="514"/>
        <end position="526"/>
    </location>
</feature>
<evidence type="ECO:0000256" key="14">
    <source>
        <dbReference type="ARBA" id="ARBA00023242"/>
    </source>
</evidence>
<evidence type="ECO:0000256" key="8">
    <source>
        <dbReference type="ARBA" id="ARBA00022763"/>
    </source>
</evidence>
<evidence type="ECO:0000256" key="9">
    <source>
        <dbReference type="ARBA" id="ARBA00022771"/>
    </source>
</evidence>
<dbReference type="SUPFAM" id="SSF57850">
    <property type="entry name" value="RING/U-box"/>
    <property type="match status" value="1"/>
</dbReference>
<comment type="similarity">
    <text evidence="4">Belongs to the RAD18 family.</text>
</comment>
<evidence type="ECO:0000256" key="12">
    <source>
        <dbReference type="ARBA" id="ARBA00023125"/>
    </source>
</evidence>
<dbReference type="PROSITE" id="PS50800">
    <property type="entry name" value="SAP"/>
    <property type="match status" value="1"/>
</dbReference>
<accession>A0A2Z5TRE9</accession>
<keyword evidence="7" id="KW-0479">Metal-binding</keyword>